<feature type="transmembrane region" description="Helical" evidence="7">
    <location>
        <begin position="67"/>
        <end position="85"/>
    </location>
</feature>
<evidence type="ECO:0000256" key="6">
    <source>
        <dbReference type="ARBA" id="ARBA00023136"/>
    </source>
</evidence>
<comment type="similarity">
    <text evidence="2">Belongs to the CPA3 antiporters (TC 2.A.63) subunit B family.</text>
</comment>
<evidence type="ECO:0000256" key="4">
    <source>
        <dbReference type="ARBA" id="ARBA00022692"/>
    </source>
</evidence>
<keyword evidence="3" id="KW-1003">Cell membrane</keyword>
<proteinExistence type="inferred from homology"/>
<protein>
    <submittedName>
        <fullName evidence="9">MnhB domain-containing protein</fullName>
    </submittedName>
</protein>
<evidence type="ECO:0000256" key="1">
    <source>
        <dbReference type="ARBA" id="ARBA00004651"/>
    </source>
</evidence>
<keyword evidence="10" id="KW-1185">Reference proteome</keyword>
<dbReference type="InterPro" id="IPR050622">
    <property type="entry name" value="CPA3_antiporter_subunitB"/>
</dbReference>
<comment type="caution">
    <text evidence="9">The sequence shown here is derived from an EMBL/GenBank/DDBJ whole genome shotgun (WGS) entry which is preliminary data.</text>
</comment>
<evidence type="ECO:0000259" key="8">
    <source>
        <dbReference type="Pfam" id="PF04039"/>
    </source>
</evidence>
<organism evidence="9 10">
    <name type="scientific">Clostridium ganghwense</name>
    <dbReference type="NCBI Taxonomy" id="312089"/>
    <lineage>
        <taxon>Bacteria</taxon>
        <taxon>Bacillati</taxon>
        <taxon>Bacillota</taxon>
        <taxon>Clostridia</taxon>
        <taxon>Eubacteriales</taxon>
        <taxon>Clostridiaceae</taxon>
        <taxon>Clostridium</taxon>
    </lineage>
</organism>
<name>A0ABT4CJA9_9CLOT</name>
<dbReference type="PANTHER" id="PTHR33932">
    <property type="entry name" value="NA(+)/H(+) ANTIPORTER SUBUNIT B"/>
    <property type="match status" value="1"/>
</dbReference>
<sequence>MKISFILVCISRFLYPFILLFGFYIILHGDTSPGGGFQGGAIIATAFILTYFIHAKKTFNINLLLKLEKICFMSILIIASISFFTKGELFTNFTKINTPLEIKRIFLLLLNFFIGLKVAAGLTTIFSIFIEEGK</sequence>
<accession>A0ABT4CJA9</accession>
<gene>
    <name evidence="9" type="ORF">OXH55_00575</name>
</gene>
<dbReference type="PANTHER" id="PTHR33932:SF4">
    <property type="entry name" value="NA(+)_H(+) ANTIPORTER SUBUNIT B"/>
    <property type="match status" value="1"/>
</dbReference>
<evidence type="ECO:0000256" key="3">
    <source>
        <dbReference type="ARBA" id="ARBA00022475"/>
    </source>
</evidence>
<feature type="domain" description="Na+/H+ antiporter MnhB subunit-related protein" evidence="8">
    <location>
        <begin position="6"/>
        <end position="123"/>
    </location>
</feature>
<comment type="subcellular location">
    <subcellularLocation>
        <location evidence="1">Cell membrane</location>
        <topology evidence="1">Multi-pass membrane protein</topology>
    </subcellularLocation>
</comment>
<dbReference type="RefSeq" id="WP_268047460.1">
    <property type="nucleotide sequence ID" value="NZ_JAPQES010000001.1"/>
</dbReference>
<reference evidence="9" key="1">
    <citation type="submission" date="2022-12" db="EMBL/GenBank/DDBJ databases">
        <authorList>
            <person name="Wang J."/>
        </authorList>
    </citation>
    <scope>NUCLEOTIDE SEQUENCE</scope>
    <source>
        <strain evidence="9">HY-42-06</strain>
    </source>
</reference>
<evidence type="ECO:0000256" key="2">
    <source>
        <dbReference type="ARBA" id="ARBA00009425"/>
    </source>
</evidence>
<dbReference type="EMBL" id="JAPQES010000001">
    <property type="protein sequence ID" value="MCY6369139.1"/>
    <property type="molecule type" value="Genomic_DNA"/>
</dbReference>
<dbReference type="Proteomes" id="UP001079657">
    <property type="component" value="Unassembled WGS sequence"/>
</dbReference>
<keyword evidence="4 7" id="KW-0812">Transmembrane</keyword>
<evidence type="ECO:0000313" key="10">
    <source>
        <dbReference type="Proteomes" id="UP001079657"/>
    </source>
</evidence>
<feature type="transmembrane region" description="Helical" evidence="7">
    <location>
        <begin position="37"/>
        <end position="55"/>
    </location>
</feature>
<keyword evidence="5 7" id="KW-1133">Transmembrane helix</keyword>
<evidence type="ECO:0000313" key="9">
    <source>
        <dbReference type="EMBL" id="MCY6369139.1"/>
    </source>
</evidence>
<dbReference type="Pfam" id="PF04039">
    <property type="entry name" value="MnhB"/>
    <property type="match status" value="1"/>
</dbReference>
<feature type="transmembrane region" description="Helical" evidence="7">
    <location>
        <begin position="105"/>
        <end position="130"/>
    </location>
</feature>
<feature type="transmembrane region" description="Helical" evidence="7">
    <location>
        <begin position="5"/>
        <end position="25"/>
    </location>
</feature>
<evidence type="ECO:0000256" key="7">
    <source>
        <dbReference type="SAM" id="Phobius"/>
    </source>
</evidence>
<keyword evidence="6 7" id="KW-0472">Membrane</keyword>
<evidence type="ECO:0000256" key="5">
    <source>
        <dbReference type="ARBA" id="ARBA00022989"/>
    </source>
</evidence>
<dbReference type="InterPro" id="IPR007182">
    <property type="entry name" value="MnhB"/>
</dbReference>